<organism evidence="2 3">
    <name type="scientific">Weizmannia acidilactici</name>
    <dbReference type="NCBI Taxonomy" id="2607726"/>
    <lineage>
        <taxon>Bacteria</taxon>
        <taxon>Bacillati</taxon>
        <taxon>Bacillota</taxon>
        <taxon>Bacilli</taxon>
        <taxon>Bacillales</taxon>
        <taxon>Bacillaceae</taxon>
        <taxon>Heyndrickxia</taxon>
    </lineage>
</organism>
<accession>A0A5J4JPI5</accession>
<dbReference type="PANTHER" id="PTHR23523">
    <property type="match status" value="1"/>
</dbReference>
<keyword evidence="1" id="KW-1133">Transmembrane helix</keyword>
<protein>
    <submittedName>
        <fullName evidence="2">Uncharacterized protein</fullName>
    </submittedName>
</protein>
<dbReference type="SUPFAM" id="SSF103473">
    <property type="entry name" value="MFS general substrate transporter"/>
    <property type="match status" value="1"/>
</dbReference>
<dbReference type="PANTHER" id="PTHR23523:SF2">
    <property type="entry name" value="2-NITROIMIDAZOLE TRANSPORTER"/>
    <property type="match status" value="1"/>
</dbReference>
<evidence type="ECO:0000313" key="3">
    <source>
        <dbReference type="Proteomes" id="UP000391919"/>
    </source>
</evidence>
<proteinExistence type="predicted"/>
<comment type="caution">
    <text evidence="2">The sequence shown here is derived from an EMBL/GenBank/DDBJ whole genome shotgun (WGS) entry which is preliminary data.</text>
</comment>
<keyword evidence="3" id="KW-1185">Reference proteome</keyword>
<keyword evidence="1" id="KW-0472">Membrane</keyword>
<evidence type="ECO:0000256" key="1">
    <source>
        <dbReference type="SAM" id="Phobius"/>
    </source>
</evidence>
<dbReference type="Proteomes" id="UP000391919">
    <property type="component" value="Unassembled WGS sequence"/>
</dbReference>
<name>A0A5J4JPI5_9BACI</name>
<reference evidence="2 3" key="1">
    <citation type="submission" date="2019-09" db="EMBL/GenBank/DDBJ databases">
        <title>Draft genome sequence of Bacillus sp. JC-7.</title>
        <authorList>
            <person name="Tanaka N."/>
            <person name="Shiwa Y."/>
            <person name="Fujita N."/>
            <person name="Tanasupawat S."/>
        </authorList>
    </citation>
    <scope>NUCLEOTIDE SEQUENCE [LARGE SCALE GENOMIC DNA]</scope>
    <source>
        <strain evidence="2 3">JC-7</strain>
    </source>
</reference>
<feature type="transmembrane region" description="Helical" evidence="1">
    <location>
        <begin position="47"/>
        <end position="67"/>
    </location>
</feature>
<feature type="transmembrane region" description="Helical" evidence="1">
    <location>
        <begin position="79"/>
        <end position="104"/>
    </location>
</feature>
<evidence type="ECO:0000313" key="2">
    <source>
        <dbReference type="EMBL" id="GER70944.1"/>
    </source>
</evidence>
<gene>
    <name evidence="2" type="ORF">BpJC7_22470</name>
</gene>
<dbReference type="InterPro" id="IPR052524">
    <property type="entry name" value="MFS_Cyanate_Porter"/>
</dbReference>
<dbReference type="AlphaFoldDB" id="A0A5J4JPI5"/>
<dbReference type="EMBL" id="BKZQ01000031">
    <property type="protein sequence ID" value="GER70944.1"/>
    <property type="molecule type" value="Genomic_DNA"/>
</dbReference>
<sequence length="105" mass="10778">MGQQKDLVKALSGSVLVLGIIFIAANLRPAITSVGPVVGAVRNGLHLSNAAAGFITTLTLLSFALILAPKLANRLGQELALFLGMIVLLVGILIRSCGSAALLFV</sequence>
<keyword evidence="1" id="KW-0812">Transmembrane</keyword>
<dbReference type="InterPro" id="IPR036259">
    <property type="entry name" value="MFS_trans_sf"/>
</dbReference>
<feature type="transmembrane region" description="Helical" evidence="1">
    <location>
        <begin position="7"/>
        <end position="27"/>
    </location>
</feature>